<dbReference type="AlphaFoldDB" id="A0A7Y4L9A7"/>
<proteinExistence type="predicted"/>
<feature type="transmembrane region" description="Helical" evidence="1">
    <location>
        <begin position="39"/>
        <end position="56"/>
    </location>
</feature>
<keyword evidence="1" id="KW-0812">Transmembrane</keyword>
<keyword evidence="1" id="KW-1133">Transmembrane helix</keyword>
<reference evidence="2 3" key="1">
    <citation type="submission" date="2020-05" db="EMBL/GenBank/DDBJ databases">
        <authorList>
            <person name="Niu N."/>
        </authorList>
    </citation>
    <scope>NUCLEOTIDE SEQUENCE [LARGE SCALE GENOMIC DNA]</scope>
    <source>
        <strain evidence="2 3">LMG10982</strain>
    </source>
</reference>
<gene>
    <name evidence="2" type="ORF">HKX40_04125</name>
</gene>
<protein>
    <submittedName>
        <fullName evidence="2">Uncharacterized protein</fullName>
    </submittedName>
</protein>
<evidence type="ECO:0000256" key="1">
    <source>
        <dbReference type="SAM" id="Phobius"/>
    </source>
</evidence>
<sequence>MKTNHYANTADFATKECLAPCCDPHTVLTTSLWGRLKPLFLLLVLLWLFVANFLGWL</sequence>
<keyword evidence="3" id="KW-1185">Reference proteome</keyword>
<organism evidence="2 3">
    <name type="scientific">Pelistega europaea</name>
    <dbReference type="NCBI Taxonomy" id="106147"/>
    <lineage>
        <taxon>Bacteria</taxon>
        <taxon>Pseudomonadati</taxon>
        <taxon>Pseudomonadota</taxon>
        <taxon>Betaproteobacteria</taxon>
        <taxon>Burkholderiales</taxon>
        <taxon>Alcaligenaceae</taxon>
        <taxon>Pelistega</taxon>
    </lineage>
</organism>
<evidence type="ECO:0000313" key="3">
    <source>
        <dbReference type="Proteomes" id="UP000541421"/>
    </source>
</evidence>
<comment type="caution">
    <text evidence="2">The sequence shown here is derived from an EMBL/GenBank/DDBJ whole genome shotgun (WGS) entry which is preliminary data.</text>
</comment>
<keyword evidence="1" id="KW-0472">Membrane</keyword>
<evidence type="ECO:0000313" key="2">
    <source>
        <dbReference type="EMBL" id="NOL49330.1"/>
    </source>
</evidence>
<dbReference type="RefSeq" id="WP_171588294.1">
    <property type="nucleotide sequence ID" value="NZ_JABGBO010000003.1"/>
</dbReference>
<dbReference type="Proteomes" id="UP000541421">
    <property type="component" value="Unassembled WGS sequence"/>
</dbReference>
<name>A0A7Y4L9A7_9BURK</name>
<accession>A0A7Y4L9A7</accession>
<dbReference type="EMBL" id="JABGBO010000003">
    <property type="protein sequence ID" value="NOL49330.1"/>
    <property type="molecule type" value="Genomic_DNA"/>
</dbReference>